<dbReference type="Proteomes" id="UP000095009">
    <property type="component" value="Unassembled WGS sequence"/>
</dbReference>
<name>A0A1E3PQ96_9ASCO</name>
<sequence>MKSLGFPVDQGICSFAASSPFLLFTKKAIKIMRAESLNERVMEKYLISSSISACQVHGFASNDSPFTYGAWTLPETARCLSRLIAIPVKIGMDYETCHVNNCAGSTGGVESENSSEANNAVVCWLRDSFQFAIVVLLSDAASLEGVETAIRTASGNVVKVKDPARVMQ</sequence>
<evidence type="ECO:0000313" key="2">
    <source>
        <dbReference type="Proteomes" id="UP000095009"/>
    </source>
</evidence>
<proteinExistence type="predicted"/>
<dbReference type="PANTHER" id="PTHR41677">
    <property type="entry name" value="YALI0B19030P"/>
    <property type="match status" value="1"/>
</dbReference>
<reference evidence="1 2" key="1">
    <citation type="journal article" date="2016" name="Proc. Natl. Acad. Sci. U.S.A.">
        <title>Comparative genomics of biotechnologically important yeasts.</title>
        <authorList>
            <person name="Riley R."/>
            <person name="Haridas S."/>
            <person name="Wolfe K.H."/>
            <person name="Lopes M.R."/>
            <person name="Hittinger C.T."/>
            <person name="Goeker M."/>
            <person name="Salamov A.A."/>
            <person name="Wisecaver J.H."/>
            <person name="Long T.M."/>
            <person name="Calvey C.H."/>
            <person name="Aerts A.L."/>
            <person name="Barry K.W."/>
            <person name="Choi C."/>
            <person name="Clum A."/>
            <person name="Coughlan A.Y."/>
            <person name="Deshpande S."/>
            <person name="Douglass A.P."/>
            <person name="Hanson S.J."/>
            <person name="Klenk H.-P."/>
            <person name="LaButti K.M."/>
            <person name="Lapidus A."/>
            <person name="Lindquist E.A."/>
            <person name="Lipzen A.M."/>
            <person name="Meier-Kolthoff J.P."/>
            <person name="Ohm R.A."/>
            <person name="Otillar R.P."/>
            <person name="Pangilinan J.L."/>
            <person name="Peng Y."/>
            <person name="Rokas A."/>
            <person name="Rosa C.A."/>
            <person name="Scheuner C."/>
            <person name="Sibirny A.A."/>
            <person name="Slot J.C."/>
            <person name="Stielow J.B."/>
            <person name="Sun H."/>
            <person name="Kurtzman C.P."/>
            <person name="Blackwell M."/>
            <person name="Grigoriev I.V."/>
            <person name="Jeffries T.W."/>
        </authorList>
    </citation>
    <scope>NUCLEOTIDE SEQUENCE [LARGE SCALE GENOMIC DNA]</scope>
    <source>
        <strain evidence="1 2">DSM 6958</strain>
    </source>
</reference>
<dbReference type="OrthoDB" id="10256055at2759"/>
<protein>
    <submittedName>
        <fullName evidence="1">Uncharacterized protein</fullName>
    </submittedName>
</protein>
<organism evidence="1 2">
    <name type="scientific">Nadsonia fulvescens var. elongata DSM 6958</name>
    <dbReference type="NCBI Taxonomy" id="857566"/>
    <lineage>
        <taxon>Eukaryota</taxon>
        <taxon>Fungi</taxon>
        <taxon>Dikarya</taxon>
        <taxon>Ascomycota</taxon>
        <taxon>Saccharomycotina</taxon>
        <taxon>Dipodascomycetes</taxon>
        <taxon>Dipodascales</taxon>
        <taxon>Dipodascales incertae sedis</taxon>
        <taxon>Nadsonia</taxon>
    </lineage>
</organism>
<accession>A0A1E3PQ96</accession>
<keyword evidence="2" id="KW-1185">Reference proteome</keyword>
<evidence type="ECO:0000313" key="1">
    <source>
        <dbReference type="EMBL" id="ODQ67007.1"/>
    </source>
</evidence>
<gene>
    <name evidence="1" type="ORF">NADFUDRAFT_45250</name>
</gene>
<dbReference type="PANTHER" id="PTHR41677:SF1">
    <property type="entry name" value="FE2OG DIOXYGENASE DOMAIN-CONTAINING PROTEIN"/>
    <property type="match status" value="1"/>
</dbReference>
<dbReference type="STRING" id="857566.A0A1E3PQ96"/>
<dbReference type="EMBL" id="KV454407">
    <property type="protein sequence ID" value="ODQ67007.1"/>
    <property type="molecule type" value="Genomic_DNA"/>
</dbReference>
<dbReference type="AlphaFoldDB" id="A0A1E3PQ96"/>